<proteinExistence type="predicted"/>
<accession>X1E7W8</accession>
<dbReference type="EMBL" id="BART01041839">
    <property type="protein sequence ID" value="GAH29376.1"/>
    <property type="molecule type" value="Genomic_DNA"/>
</dbReference>
<dbReference type="InterPro" id="IPR002934">
    <property type="entry name" value="Polymerase_NTP_transf_dom"/>
</dbReference>
<feature type="non-terminal residue" evidence="2">
    <location>
        <position position="1"/>
    </location>
</feature>
<comment type="caution">
    <text evidence="2">The sequence shown here is derived from an EMBL/GenBank/DDBJ whole genome shotgun (WGS) entry which is preliminary data.</text>
</comment>
<dbReference type="SUPFAM" id="SSF81301">
    <property type="entry name" value="Nucleotidyltransferase"/>
    <property type="match status" value="1"/>
</dbReference>
<protein>
    <recommendedName>
        <fullName evidence="1">Polymerase nucleotidyl transferase domain-containing protein</fullName>
    </recommendedName>
</protein>
<dbReference type="InterPro" id="IPR043519">
    <property type="entry name" value="NT_sf"/>
</dbReference>
<dbReference type="Pfam" id="PF01909">
    <property type="entry name" value="NTP_transf_2"/>
    <property type="match status" value="1"/>
</dbReference>
<dbReference type="CDD" id="cd05403">
    <property type="entry name" value="NT_KNTase_like"/>
    <property type="match status" value="1"/>
</dbReference>
<feature type="non-terminal residue" evidence="2">
    <location>
        <position position="51"/>
    </location>
</feature>
<organism evidence="2">
    <name type="scientific">marine sediment metagenome</name>
    <dbReference type="NCBI Taxonomy" id="412755"/>
    <lineage>
        <taxon>unclassified sequences</taxon>
        <taxon>metagenomes</taxon>
        <taxon>ecological metagenomes</taxon>
    </lineage>
</organism>
<dbReference type="AlphaFoldDB" id="X1E7W8"/>
<evidence type="ECO:0000259" key="1">
    <source>
        <dbReference type="Pfam" id="PF01909"/>
    </source>
</evidence>
<dbReference type="Gene3D" id="3.30.460.10">
    <property type="entry name" value="Beta Polymerase, domain 2"/>
    <property type="match status" value="1"/>
</dbReference>
<sequence>SLVSLEENLKKLKPMLSRKFKVKRLGIFGSYVRRQTRRSSDVDVLVEFSGS</sequence>
<reference evidence="2" key="1">
    <citation type="journal article" date="2014" name="Front. Microbiol.">
        <title>High frequency of phylogenetically diverse reductive dehalogenase-homologous genes in deep subseafloor sedimentary metagenomes.</title>
        <authorList>
            <person name="Kawai M."/>
            <person name="Futagami T."/>
            <person name="Toyoda A."/>
            <person name="Takaki Y."/>
            <person name="Nishi S."/>
            <person name="Hori S."/>
            <person name="Arai W."/>
            <person name="Tsubouchi T."/>
            <person name="Morono Y."/>
            <person name="Uchiyama I."/>
            <person name="Ito T."/>
            <person name="Fujiyama A."/>
            <person name="Inagaki F."/>
            <person name="Takami H."/>
        </authorList>
    </citation>
    <scope>NUCLEOTIDE SEQUENCE</scope>
    <source>
        <strain evidence="2">Expedition CK06-06</strain>
    </source>
</reference>
<gene>
    <name evidence="2" type="ORF">S01H4_67005</name>
</gene>
<evidence type="ECO:0000313" key="2">
    <source>
        <dbReference type="EMBL" id="GAH29376.1"/>
    </source>
</evidence>
<feature type="domain" description="Polymerase nucleotidyl transferase" evidence="1">
    <location>
        <begin position="9"/>
        <end position="50"/>
    </location>
</feature>
<name>X1E7W8_9ZZZZ</name>
<dbReference type="GO" id="GO:0016779">
    <property type="term" value="F:nucleotidyltransferase activity"/>
    <property type="evidence" value="ECO:0007669"/>
    <property type="project" value="InterPro"/>
</dbReference>